<dbReference type="InterPro" id="IPR009030">
    <property type="entry name" value="Growth_fac_rcpt_cys_sf"/>
</dbReference>
<dbReference type="PROSITE" id="PS01209">
    <property type="entry name" value="LDLRA_1"/>
    <property type="match status" value="1"/>
</dbReference>
<dbReference type="InterPro" id="IPR000033">
    <property type="entry name" value="LDLR_classB_rpt"/>
</dbReference>
<evidence type="ECO:0000256" key="7">
    <source>
        <dbReference type="ARBA" id="ARBA00023136"/>
    </source>
</evidence>
<comment type="subcellular location">
    <subcellularLocation>
        <location evidence="1">Membrane</location>
        <topology evidence="1">Single-pass type I membrane protein</topology>
    </subcellularLocation>
</comment>
<evidence type="ECO:0000259" key="11">
    <source>
        <dbReference type="PROSITE" id="PS01186"/>
    </source>
</evidence>
<keyword evidence="13" id="KW-1185">Reference proteome</keyword>
<dbReference type="GO" id="GO:0006897">
    <property type="term" value="P:endocytosis"/>
    <property type="evidence" value="ECO:0007669"/>
    <property type="project" value="UniProtKB-KW"/>
</dbReference>
<dbReference type="AlphaFoldDB" id="A0AA36B5B4"/>
<dbReference type="FunFam" id="2.10.25.10:FF:000009">
    <property type="entry name" value="Low-density lipoprotein receptor isoform 1"/>
    <property type="match status" value="1"/>
</dbReference>
<dbReference type="SMART" id="SM00179">
    <property type="entry name" value="EGF_CA"/>
    <property type="match status" value="1"/>
</dbReference>
<dbReference type="InterPro" id="IPR036055">
    <property type="entry name" value="LDL_receptor-like_sf"/>
</dbReference>
<dbReference type="Gene3D" id="2.120.10.30">
    <property type="entry name" value="TolB, C-terminal domain"/>
    <property type="match status" value="3"/>
</dbReference>
<dbReference type="InterPro" id="IPR000152">
    <property type="entry name" value="EGF-type_Asp/Asn_hydroxyl_site"/>
</dbReference>
<evidence type="ECO:0000256" key="5">
    <source>
        <dbReference type="ARBA" id="ARBA00022737"/>
    </source>
</evidence>
<dbReference type="PROSITE" id="PS00010">
    <property type="entry name" value="ASX_HYDROXYL"/>
    <property type="match status" value="1"/>
</dbReference>
<keyword evidence="2" id="KW-0245">EGF-like domain</keyword>
<dbReference type="EMBL" id="OX597821">
    <property type="protein sequence ID" value="CAI9727406.1"/>
    <property type="molecule type" value="Genomic_DNA"/>
</dbReference>
<evidence type="ECO:0000256" key="2">
    <source>
        <dbReference type="ARBA" id="ARBA00022536"/>
    </source>
</evidence>
<evidence type="ECO:0000256" key="8">
    <source>
        <dbReference type="ARBA" id="ARBA00023157"/>
    </source>
</evidence>
<dbReference type="Gene3D" id="4.10.400.10">
    <property type="entry name" value="Low-density Lipoprotein Receptor"/>
    <property type="match status" value="1"/>
</dbReference>
<keyword evidence="6" id="KW-1133">Transmembrane helix</keyword>
<accession>A0AA36B5B4</accession>
<dbReference type="SUPFAM" id="SSF63825">
    <property type="entry name" value="YWTD domain"/>
    <property type="match status" value="2"/>
</dbReference>
<reference evidence="12" key="1">
    <citation type="submission" date="2023-08" db="EMBL/GenBank/DDBJ databases">
        <authorList>
            <person name="Alioto T."/>
            <person name="Alioto T."/>
            <person name="Gomez Garrido J."/>
        </authorList>
    </citation>
    <scope>NUCLEOTIDE SEQUENCE</scope>
</reference>
<dbReference type="InterPro" id="IPR011042">
    <property type="entry name" value="6-blade_b-propeller_TolB-like"/>
</dbReference>
<dbReference type="Pfam" id="PF00057">
    <property type="entry name" value="Ldl_recept_a"/>
    <property type="match status" value="1"/>
</dbReference>
<protein>
    <submittedName>
        <fullName evidence="12">Low-density lipoprotein receptor-related protein 2-like</fullName>
    </submittedName>
</protein>
<keyword evidence="4" id="KW-0812">Transmembrane</keyword>
<dbReference type="GO" id="GO:0005886">
    <property type="term" value="C:plasma membrane"/>
    <property type="evidence" value="ECO:0007669"/>
    <property type="project" value="TreeGrafter"/>
</dbReference>
<evidence type="ECO:0000256" key="6">
    <source>
        <dbReference type="ARBA" id="ARBA00022989"/>
    </source>
</evidence>
<feature type="domain" description="EGF-like" evidence="11">
    <location>
        <begin position="111"/>
        <end position="125"/>
    </location>
</feature>
<dbReference type="InterPro" id="IPR023415">
    <property type="entry name" value="LDLR_class-A_CS"/>
</dbReference>
<dbReference type="GO" id="GO:0043235">
    <property type="term" value="C:receptor complex"/>
    <property type="evidence" value="ECO:0007669"/>
    <property type="project" value="TreeGrafter"/>
</dbReference>
<keyword evidence="3" id="KW-0254">Endocytosis</keyword>
<dbReference type="InterPro" id="IPR002172">
    <property type="entry name" value="LDrepeatLR_classA_rpt"/>
</dbReference>
<gene>
    <name evidence="12" type="ORF">OCTVUL_1B017229</name>
</gene>
<keyword evidence="9" id="KW-0675">Receptor</keyword>
<evidence type="ECO:0000313" key="12">
    <source>
        <dbReference type="EMBL" id="CAI9727406.1"/>
    </source>
</evidence>
<dbReference type="CDD" id="cd00112">
    <property type="entry name" value="LDLa"/>
    <property type="match status" value="1"/>
</dbReference>
<dbReference type="SMART" id="SM00135">
    <property type="entry name" value="LY"/>
    <property type="match status" value="4"/>
</dbReference>
<name>A0AA36B5B4_OCTVU</name>
<sequence>MLCSNVSGALSGCLGNQFACNSGQCVKQEFLCNGVTNCEDESDEQVCSSRRCGLLSCLYRCNPSPEGGMCYCADGMALKPDDKRTCIDFNECSSWGYCDQICTNKQYGYTCSCQAGFTLTGKQMCRANNSENARLIVSSNKRLFSMKTDGSDIKLIATTSLSPVAFDSHRNKIFWANAHDSDKREFWESDLSGENKRSIPLKTTFNIILLSFDWIANNLYYEDRIARSIGILSLDNRRQCRIITTGLTKTFSIALDPLVGFEIIAGGNYIPSPVAITHFESHLFWADLHKGKIMKMNKNGSISTLTEIYHNTSEIPQRLKIFHSSLQPQGRNPCKQAKCQHICVVTHTSDNDGLGYRCLCEIGFIPDSNQLNCTRVTKFILFSKRRLFKGLPLDRKFSINADIIPPLPNTFSTYSYIRSFDYTASDQTIYFADSYKGLFKFNLNTLELKLVSHDYVSDISVDWMLRNLYVASRLGITVVRIDNVDDKRVIISNETSVRSIVCHPYKGIQRSDLDGNNVQTLGITLRTPVRIFVYGDNISHY</sequence>
<dbReference type="InterPro" id="IPR001881">
    <property type="entry name" value="EGF-like_Ca-bd_dom"/>
</dbReference>
<dbReference type="SMART" id="SM00181">
    <property type="entry name" value="EGF"/>
    <property type="match status" value="3"/>
</dbReference>
<keyword evidence="5" id="KW-0677">Repeat</keyword>
<dbReference type="PROSITE" id="PS01187">
    <property type="entry name" value="EGF_CA"/>
    <property type="match status" value="1"/>
</dbReference>
<dbReference type="GO" id="GO:0005509">
    <property type="term" value="F:calcium ion binding"/>
    <property type="evidence" value="ECO:0007669"/>
    <property type="project" value="InterPro"/>
</dbReference>
<evidence type="ECO:0000256" key="4">
    <source>
        <dbReference type="ARBA" id="ARBA00022692"/>
    </source>
</evidence>
<dbReference type="Gene3D" id="2.10.25.10">
    <property type="entry name" value="Laminin"/>
    <property type="match status" value="1"/>
</dbReference>
<proteinExistence type="predicted"/>
<evidence type="ECO:0000256" key="9">
    <source>
        <dbReference type="ARBA" id="ARBA00023170"/>
    </source>
</evidence>
<dbReference type="PROSITE" id="PS01186">
    <property type="entry name" value="EGF_2"/>
    <property type="match status" value="1"/>
</dbReference>
<dbReference type="InterPro" id="IPR000742">
    <property type="entry name" value="EGF"/>
</dbReference>
<dbReference type="PANTHER" id="PTHR22722">
    <property type="entry name" value="LOW-DENSITY LIPOPROTEIN RECEPTOR-RELATED PROTEIN 2-RELATED"/>
    <property type="match status" value="1"/>
</dbReference>
<dbReference type="SUPFAM" id="SSF57184">
    <property type="entry name" value="Growth factor receptor domain"/>
    <property type="match status" value="1"/>
</dbReference>
<dbReference type="Proteomes" id="UP001162480">
    <property type="component" value="Chromosome 8"/>
</dbReference>
<evidence type="ECO:0000313" key="13">
    <source>
        <dbReference type="Proteomes" id="UP001162480"/>
    </source>
</evidence>
<evidence type="ECO:0000256" key="3">
    <source>
        <dbReference type="ARBA" id="ARBA00022583"/>
    </source>
</evidence>
<dbReference type="SMART" id="SM00192">
    <property type="entry name" value="LDLa"/>
    <property type="match status" value="1"/>
</dbReference>
<evidence type="ECO:0000256" key="1">
    <source>
        <dbReference type="ARBA" id="ARBA00004479"/>
    </source>
</evidence>
<dbReference type="InterPro" id="IPR051221">
    <property type="entry name" value="LDLR-related"/>
</dbReference>
<organism evidence="12 13">
    <name type="scientific">Octopus vulgaris</name>
    <name type="common">Common octopus</name>
    <dbReference type="NCBI Taxonomy" id="6645"/>
    <lineage>
        <taxon>Eukaryota</taxon>
        <taxon>Metazoa</taxon>
        <taxon>Spiralia</taxon>
        <taxon>Lophotrochozoa</taxon>
        <taxon>Mollusca</taxon>
        <taxon>Cephalopoda</taxon>
        <taxon>Coleoidea</taxon>
        <taxon>Octopodiformes</taxon>
        <taxon>Octopoda</taxon>
        <taxon>Incirrata</taxon>
        <taxon>Octopodidae</taxon>
        <taxon>Octopus</taxon>
    </lineage>
</organism>
<dbReference type="CDD" id="cd00054">
    <property type="entry name" value="EGF_CA"/>
    <property type="match status" value="1"/>
</dbReference>
<keyword evidence="8" id="KW-1015">Disulfide bond</keyword>
<dbReference type="InterPro" id="IPR018097">
    <property type="entry name" value="EGF_Ca-bd_CS"/>
</dbReference>
<evidence type="ECO:0000256" key="10">
    <source>
        <dbReference type="ARBA" id="ARBA00023180"/>
    </source>
</evidence>
<dbReference type="PANTHER" id="PTHR22722:SF14">
    <property type="entry name" value="MEGALIN, ISOFORM A"/>
    <property type="match status" value="1"/>
</dbReference>
<keyword evidence="10" id="KW-0325">Glycoprotein</keyword>
<keyword evidence="7" id="KW-0472">Membrane</keyword>